<feature type="compositionally biased region" description="Polar residues" evidence="4">
    <location>
        <begin position="8"/>
        <end position="31"/>
    </location>
</feature>
<evidence type="ECO:0000256" key="3">
    <source>
        <dbReference type="ARBA" id="ARBA00022741"/>
    </source>
</evidence>
<comment type="caution">
    <text evidence="6">The sequence shown here is derived from an EMBL/GenBank/DDBJ whole genome shotgun (WGS) entry which is preliminary data.</text>
</comment>
<dbReference type="EC" id="1.18.1.2" evidence="2"/>
<dbReference type="InterPro" id="IPR033892">
    <property type="entry name" value="FNR_bac"/>
</dbReference>
<dbReference type="AlphaFoldDB" id="A0A7W5H9E1"/>
<dbReference type="InterPro" id="IPR017938">
    <property type="entry name" value="Riboflavin_synthase-like_b-brl"/>
</dbReference>
<dbReference type="CDD" id="cd06195">
    <property type="entry name" value="FNR1"/>
    <property type="match status" value="1"/>
</dbReference>
<name>A0A7W5H9E1_9BACT</name>
<dbReference type="InterPro" id="IPR001433">
    <property type="entry name" value="OxRdtase_FAD/NAD-bd"/>
</dbReference>
<evidence type="ECO:0000259" key="5">
    <source>
        <dbReference type="PROSITE" id="PS51384"/>
    </source>
</evidence>
<dbReference type="InterPro" id="IPR017927">
    <property type="entry name" value="FAD-bd_FR_type"/>
</dbReference>
<keyword evidence="7" id="KW-1185">Reference proteome</keyword>
<keyword evidence="3" id="KW-0547">Nucleotide-binding</keyword>
<dbReference type="InterPro" id="IPR039261">
    <property type="entry name" value="FNR_nucleotide-bd"/>
</dbReference>
<sequence length="356" mass="39729">MSAPDTPPTNDQSATTKTSPSDGVGQTQVNADQEAKFGPLDKPPNPEEQRQLRERFYNSTIIERIDVTDDLAKFRIRPDSPIPPFEPGQYVALGLGNWEPRLVGTQPEDVPINKARKIVRRAYSISCPMLDEKGCLATQDSVDYLEFYITLVRKGATVVSKPPALTPRLFGKIAGDRIVMERKITGKYKLGEYDPDDTMLFLGTGTGEAPHNAMAAKLLATGHRGRIVIATSVRYRHDCAYINEHKVLMRQYANYLYLPMTTREPENIQPDHPQFVGKQYLQTMFTSGRLAELAEDPLAPSNTHVFLCGNPDMIGYIPPGADAPENPGMLPLLRAAGFSDDVHEHRAGTIRFEKYW</sequence>
<dbReference type="Gene3D" id="2.40.30.10">
    <property type="entry name" value="Translation factors"/>
    <property type="match status" value="1"/>
</dbReference>
<proteinExistence type="inferred from homology"/>
<dbReference type="PANTHER" id="PTHR47878:SF2">
    <property type="entry name" value="OXIDOREDUCTASE FAD_NAD(P)-BINDING DOMAIN PROTEIN"/>
    <property type="match status" value="1"/>
</dbReference>
<dbReference type="Pfam" id="PF00175">
    <property type="entry name" value="NAD_binding_1"/>
    <property type="match status" value="1"/>
</dbReference>
<dbReference type="PROSITE" id="PS51384">
    <property type="entry name" value="FAD_FR"/>
    <property type="match status" value="1"/>
</dbReference>
<protein>
    <recommendedName>
        <fullName evidence="2">ferredoxin--NADP(+) reductase</fullName>
        <ecNumber evidence="2">1.18.1.2</ecNumber>
    </recommendedName>
</protein>
<dbReference type="Gene3D" id="3.40.50.80">
    <property type="entry name" value="Nucleotide-binding domain of ferredoxin-NADP reductase (FNR) module"/>
    <property type="match status" value="1"/>
</dbReference>
<gene>
    <name evidence="6" type="ORF">FHS27_006156</name>
</gene>
<reference evidence="6 7" key="1">
    <citation type="submission" date="2020-08" db="EMBL/GenBank/DDBJ databases">
        <title>Genomic Encyclopedia of Type Strains, Phase III (KMG-III): the genomes of soil and plant-associated and newly described type strains.</title>
        <authorList>
            <person name="Whitman W."/>
        </authorList>
    </citation>
    <scope>NUCLEOTIDE SEQUENCE [LARGE SCALE GENOMIC DNA]</scope>
    <source>
        <strain evidence="6 7">CECT 8075</strain>
    </source>
</reference>
<dbReference type="PANTHER" id="PTHR47878">
    <property type="entry name" value="OXIDOREDUCTASE FAD/NAD(P)-BINDING DOMAIN PROTEIN"/>
    <property type="match status" value="1"/>
</dbReference>
<dbReference type="EMBL" id="JACHXU010000035">
    <property type="protein sequence ID" value="MBB3210309.1"/>
    <property type="molecule type" value="Genomic_DNA"/>
</dbReference>
<dbReference type="SUPFAM" id="SSF63380">
    <property type="entry name" value="Riboflavin synthase domain-like"/>
    <property type="match status" value="1"/>
</dbReference>
<dbReference type="GO" id="GO:0000166">
    <property type="term" value="F:nucleotide binding"/>
    <property type="evidence" value="ECO:0007669"/>
    <property type="project" value="UniProtKB-KW"/>
</dbReference>
<evidence type="ECO:0000256" key="4">
    <source>
        <dbReference type="SAM" id="MobiDB-lite"/>
    </source>
</evidence>
<dbReference type="SUPFAM" id="SSF52343">
    <property type="entry name" value="Ferredoxin reductase-like, C-terminal NADP-linked domain"/>
    <property type="match status" value="1"/>
</dbReference>
<comment type="similarity">
    <text evidence="1">Belongs to the ferredoxin--NADP reductase type 1 family.</text>
</comment>
<feature type="domain" description="FAD-binding FR-type" evidence="5">
    <location>
        <begin position="54"/>
        <end position="194"/>
    </location>
</feature>
<feature type="region of interest" description="Disordered" evidence="4">
    <location>
        <begin position="1"/>
        <end position="50"/>
    </location>
</feature>
<keyword evidence="6" id="KW-0560">Oxidoreductase</keyword>
<evidence type="ECO:0000313" key="7">
    <source>
        <dbReference type="Proteomes" id="UP000536179"/>
    </source>
</evidence>
<accession>A0A7W5H9E1</accession>
<evidence type="ECO:0000313" key="6">
    <source>
        <dbReference type="EMBL" id="MBB3210309.1"/>
    </source>
</evidence>
<dbReference type="Proteomes" id="UP000536179">
    <property type="component" value="Unassembled WGS sequence"/>
</dbReference>
<evidence type="ECO:0000256" key="1">
    <source>
        <dbReference type="ARBA" id="ARBA00008312"/>
    </source>
</evidence>
<evidence type="ECO:0000256" key="2">
    <source>
        <dbReference type="ARBA" id="ARBA00013223"/>
    </source>
</evidence>
<dbReference type="InterPro" id="IPR051930">
    <property type="entry name" value="FNR_type-1"/>
</dbReference>
<organism evidence="6 7">
    <name type="scientific">Aporhodopirellula rubra</name>
    <dbReference type="NCBI Taxonomy" id="980271"/>
    <lineage>
        <taxon>Bacteria</taxon>
        <taxon>Pseudomonadati</taxon>
        <taxon>Planctomycetota</taxon>
        <taxon>Planctomycetia</taxon>
        <taxon>Pirellulales</taxon>
        <taxon>Pirellulaceae</taxon>
        <taxon>Aporhodopirellula</taxon>
    </lineage>
</organism>
<dbReference type="GO" id="GO:0004324">
    <property type="term" value="F:ferredoxin-NADP+ reductase activity"/>
    <property type="evidence" value="ECO:0007669"/>
    <property type="project" value="UniProtKB-EC"/>
</dbReference>